<evidence type="ECO:0000313" key="11">
    <source>
        <dbReference type="Proteomes" id="UP001148018"/>
    </source>
</evidence>
<dbReference type="PANTHER" id="PTHR11616">
    <property type="entry name" value="SODIUM/CHLORIDE DEPENDENT TRANSPORTER"/>
    <property type="match status" value="1"/>
</dbReference>
<keyword evidence="2 8" id="KW-0813">Transport</keyword>
<dbReference type="PRINTS" id="PR00176">
    <property type="entry name" value="NANEUSMPORT"/>
</dbReference>
<feature type="transmembrane region" description="Helical" evidence="9">
    <location>
        <begin position="396"/>
        <end position="422"/>
    </location>
</feature>
<feature type="binding site" evidence="6">
    <location>
        <position position="370"/>
    </location>
    <ligand>
        <name>Na(+)</name>
        <dbReference type="ChEBI" id="CHEBI:29101"/>
        <label>1</label>
    </ligand>
</feature>
<dbReference type="GO" id="GO:0042995">
    <property type="term" value="C:cell projection"/>
    <property type="evidence" value="ECO:0007669"/>
    <property type="project" value="TreeGrafter"/>
</dbReference>
<dbReference type="InterPro" id="IPR036812">
    <property type="entry name" value="NAD(P)_OxRdtase_dom_sf"/>
</dbReference>
<dbReference type="SUPFAM" id="SSF161070">
    <property type="entry name" value="SNF-like"/>
    <property type="match status" value="1"/>
</dbReference>
<organism evidence="10 11">
    <name type="scientific">Muraenolepis orangiensis</name>
    <name type="common">Patagonian moray cod</name>
    <dbReference type="NCBI Taxonomy" id="630683"/>
    <lineage>
        <taxon>Eukaryota</taxon>
        <taxon>Metazoa</taxon>
        <taxon>Chordata</taxon>
        <taxon>Craniata</taxon>
        <taxon>Vertebrata</taxon>
        <taxon>Euteleostomi</taxon>
        <taxon>Actinopterygii</taxon>
        <taxon>Neopterygii</taxon>
        <taxon>Teleostei</taxon>
        <taxon>Neoteleostei</taxon>
        <taxon>Acanthomorphata</taxon>
        <taxon>Zeiogadaria</taxon>
        <taxon>Gadariae</taxon>
        <taxon>Gadiformes</taxon>
        <taxon>Muraenolepidoidei</taxon>
        <taxon>Muraenolepididae</taxon>
        <taxon>Muraenolepis</taxon>
    </lineage>
</organism>
<evidence type="ECO:0000256" key="9">
    <source>
        <dbReference type="SAM" id="Phobius"/>
    </source>
</evidence>
<keyword evidence="7" id="KW-1015">Disulfide bond</keyword>
<evidence type="ECO:0000256" key="3">
    <source>
        <dbReference type="ARBA" id="ARBA00022692"/>
    </source>
</evidence>
<feature type="binding site" evidence="6">
    <location>
        <position position="467"/>
    </location>
    <ligand>
        <name>Na(+)</name>
        <dbReference type="ChEBI" id="CHEBI:29101"/>
        <label>1</label>
    </ligand>
</feature>
<evidence type="ECO:0000256" key="7">
    <source>
        <dbReference type="PIRSR" id="PIRSR600175-2"/>
    </source>
</evidence>
<dbReference type="Pfam" id="PF00209">
    <property type="entry name" value="SNF"/>
    <property type="match status" value="1"/>
</dbReference>
<feature type="transmembrane region" description="Helical" evidence="9">
    <location>
        <begin position="180"/>
        <end position="200"/>
    </location>
</feature>
<feature type="non-terminal residue" evidence="10">
    <location>
        <position position="667"/>
    </location>
</feature>
<feature type="transmembrane region" description="Helical" evidence="9">
    <location>
        <begin position="500"/>
        <end position="524"/>
    </location>
</feature>
<feature type="transmembrane region" description="Helical" evidence="9">
    <location>
        <begin position="320"/>
        <end position="339"/>
    </location>
</feature>
<evidence type="ECO:0000256" key="1">
    <source>
        <dbReference type="ARBA" id="ARBA00004141"/>
    </source>
</evidence>
<feature type="binding site" evidence="6">
    <location>
        <position position="160"/>
    </location>
    <ligand>
        <name>Na(+)</name>
        <dbReference type="ChEBI" id="CHEBI:29101"/>
        <label>1</label>
    </ligand>
</feature>
<dbReference type="CDD" id="cd11496">
    <property type="entry name" value="SLC6sbd-TauT-like"/>
    <property type="match status" value="1"/>
</dbReference>
<name>A0A9Q0ID40_9TELE</name>
<keyword evidence="4 9" id="KW-1133">Transmembrane helix</keyword>
<dbReference type="OrthoDB" id="6581954at2759"/>
<feature type="binding site" evidence="6">
    <location>
        <position position="402"/>
    </location>
    <ligand>
        <name>Na(+)</name>
        <dbReference type="ChEBI" id="CHEBI:29101"/>
        <label>1</label>
    </ligand>
</feature>
<keyword evidence="6" id="KW-0479">Metal-binding</keyword>
<keyword evidence="5 9" id="KW-0472">Membrane</keyword>
<feature type="binding site" evidence="6">
    <location>
        <position position="471"/>
    </location>
    <ligand>
        <name>Na(+)</name>
        <dbReference type="ChEBI" id="CHEBI:29101"/>
        <label>1</label>
    </ligand>
</feature>
<comment type="caution">
    <text evidence="10">The sequence shown here is derived from an EMBL/GenBank/DDBJ whole genome shotgun (WGS) entry which is preliminary data.</text>
</comment>
<evidence type="ECO:0000256" key="8">
    <source>
        <dbReference type="RuleBase" id="RU003732"/>
    </source>
</evidence>
<feature type="transmembrane region" description="Helical" evidence="9">
    <location>
        <begin position="545"/>
        <end position="564"/>
    </location>
</feature>
<dbReference type="Gene3D" id="3.20.20.100">
    <property type="entry name" value="NADP-dependent oxidoreductase domain"/>
    <property type="match status" value="1"/>
</dbReference>
<accession>A0A9Q0ID40</accession>
<dbReference type="GO" id="GO:0046872">
    <property type="term" value="F:metal ion binding"/>
    <property type="evidence" value="ECO:0007669"/>
    <property type="project" value="UniProtKB-KW"/>
</dbReference>
<dbReference type="Proteomes" id="UP001148018">
    <property type="component" value="Unassembled WGS sequence"/>
</dbReference>
<evidence type="ECO:0000256" key="5">
    <source>
        <dbReference type="ARBA" id="ARBA00023136"/>
    </source>
</evidence>
<dbReference type="GO" id="GO:0005886">
    <property type="term" value="C:plasma membrane"/>
    <property type="evidence" value="ECO:0007669"/>
    <property type="project" value="TreeGrafter"/>
</dbReference>
<protein>
    <recommendedName>
        <fullName evidence="8">Transporter</fullName>
    </recommendedName>
</protein>
<dbReference type="PROSITE" id="PS00754">
    <property type="entry name" value="NA_NEUROTRAN_SYMP_2"/>
    <property type="match status" value="1"/>
</dbReference>
<feature type="binding site" evidence="6">
    <location>
        <position position="470"/>
    </location>
    <ligand>
        <name>Na(+)</name>
        <dbReference type="ChEBI" id="CHEBI:29101"/>
        <label>1</label>
    </ligand>
</feature>
<feature type="transmembrane region" description="Helical" evidence="9">
    <location>
        <begin position="233"/>
        <end position="253"/>
    </location>
</feature>
<feature type="transmembrane region" description="Helical" evidence="9">
    <location>
        <begin position="442"/>
        <end position="469"/>
    </location>
</feature>
<feature type="binding site" evidence="6">
    <location>
        <position position="167"/>
    </location>
    <ligand>
        <name>Na(+)</name>
        <dbReference type="ChEBI" id="CHEBI:29101"/>
        <label>1</label>
    </ligand>
</feature>
<gene>
    <name evidence="10" type="ORF">NHX12_002506</name>
</gene>
<proteinExistence type="inferred from homology"/>
<sequence length="667" mass="75285">PKLLEYCREKDVVVVGYSPIGTSRDPSWVNLKSPPLLEDPLLVSIGQKYGKSSAQVSLRFNVQRGVVIFDFSLTEDEMKSIENLNRNIRFVVLTISPSRETPLYAIMKEHQCNAEDEASKAEPPNGLGSRALDIVPSAEEKMTERGQWGNKIEFMLSVAGEIIGLGNVWRFPYLCYKNGGGAFFIPYLIFLFACGIPVFFLETALGQYTSQGGITCWRKICPLFEGVGYATQVIVALLNVYYIVVLAWGLFYLSNSFTWDLPWASCNNTWNTDSCMEFQRGNSSINQRLNTTSPVIEFWERRVLRISSGIDHIGTLNTDMVVCLAVAWVMCYFCIWKGVKSTGKFYLYPDLGRLSDPQVWMDAGTQIFFSYAICLGCLTALGSYNKYNNNCYRDCLSLCFLNSGTSFVAGFAIFSILGFMSFEQNVPISEVAESGPGLAFIAYPRAVSMMPFSPLWAVCFFIMIVFLGLDSQNRRELFILLVAILSFLGGMYIFQLFDYYAASGMCLLFVAVFETVCIAWIYGADRFYDNIEDMIGYRPGPLIKYCWLYFTPATCLGTFAFSLIKYTPLKYNNEYTYPWWGYGLGWVLALSSMMCIPLWIAVKLFYTPGTLRERLTFLTTPSIDLPKTKQEQQKLLAVFAADGDSLCQTAPPTKEGYFPVDEKESHC</sequence>
<dbReference type="InterPro" id="IPR000175">
    <property type="entry name" value="Na/ntran_symport"/>
</dbReference>
<dbReference type="EMBL" id="JANIIK010000110">
    <property type="protein sequence ID" value="KAJ3596097.1"/>
    <property type="molecule type" value="Genomic_DNA"/>
</dbReference>
<dbReference type="PROSITE" id="PS00610">
    <property type="entry name" value="NA_NEUROTRAN_SYMP_1"/>
    <property type="match status" value="1"/>
</dbReference>
<reference evidence="10" key="1">
    <citation type="submission" date="2022-07" db="EMBL/GenBank/DDBJ databases">
        <title>Chromosome-level genome of Muraenolepis orangiensis.</title>
        <authorList>
            <person name="Kim J."/>
        </authorList>
    </citation>
    <scope>NUCLEOTIDE SEQUENCE</scope>
    <source>
        <strain evidence="10">KU_S4_2022</strain>
        <tissue evidence="10">Muscle</tissue>
    </source>
</reference>
<dbReference type="PANTHER" id="PTHR11616:SF111">
    <property type="entry name" value="SODIUM- AND CHLORIDE-DEPENDENT GABA TRANSPORTER 2"/>
    <property type="match status" value="1"/>
</dbReference>
<comment type="similarity">
    <text evidence="8">Belongs to the sodium:neurotransmitter symporter (SNF) (TC 2.A.22) family.</text>
</comment>
<keyword evidence="8" id="KW-0769">Symport</keyword>
<dbReference type="PROSITE" id="PS50267">
    <property type="entry name" value="NA_NEUROTRAN_SYMP_3"/>
    <property type="match status" value="1"/>
</dbReference>
<keyword evidence="11" id="KW-1185">Reference proteome</keyword>
<feature type="disulfide bond" evidence="7">
    <location>
        <begin position="266"/>
        <end position="275"/>
    </location>
</feature>
<evidence type="ECO:0000313" key="10">
    <source>
        <dbReference type="EMBL" id="KAJ3596097.1"/>
    </source>
</evidence>
<dbReference type="SUPFAM" id="SSF51430">
    <property type="entry name" value="NAD(P)-linked oxidoreductase"/>
    <property type="match status" value="1"/>
</dbReference>
<feature type="transmembrane region" description="Helical" evidence="9">
    <location>
        <begin position="584"/>
        <end position="606"/>
    </location>
</feature>
<keyword evidence="3 8" id="KW-0812">Transmembrane</keyword>
<evidence type="ECO:0000256" key="2">
    <source>
        <dbReference type="ARBA" id="ARBA00022448"/>
    </source>
</evidence>
<comment type="subcellular location">
    <subcellularLocation>
        <location evidence="1">Membrane</location>
        <topology evidence="1">Multi-pass membrane protein</topology>
    </subcellularLocation>
</comment>
<dbReference type="GO" id="GO:0005332">
    <property type="term" value="F:gamma-aminobutyric acid:sodium:chloride symporter activity"/>
    <property type="evidence" value="ECO:0007669"/>
    <property type="project" value="TreeGrafter"/>
</dbReference>
<feature type="transmembrane region" description="Helical" evidence="9">
    <location>
        <begin position="359"/>
        <end position="384"/>
    </location>
</feature>
<evidence type="ECO:0000256" key="4">
    <source>
        <dbReference type="ARBA" id="ARBA00022989"/>
    </source>
</evidence>
<feature type="transmembrane region" description="Helical" evidence="9">
    <location>
        <begin position="476"/>
        <end position="494"/>
    </location>
</feature>
<keyword evidence="6" id="KW-0915">Sodium</keyword>
<dbReference type="AlphaFoldDB" id="A0A9Q0ID40"/>
<evidence type="ECO:0000256" key="6">
    <source>
        <dbReference type="PIRSR" id="PIRSR600175-1"/>
    </source>
</evidence>
<dbReference type="InterPro" id="IPR037272">
    <property type="entry name" value="SNS_sf"/>
</dbReference>